<keyword evidence="5" id="KW-0812">Transmembrane</keyword>
<keyword evidence="5" id="KW-1133">Transmembrane helix</keyword>
<dbReference type="Gene3D" id="3.80.10.10">
    <property type="entry name" value="Ribonuclease Inhibitor"/>
    <property type="match status" value="2"/>
</dbReference>
<protein>
    <submittedName>
        <fullName evidence="6">Uncharacterized protein</fullName>
    </submittedName>
</protein>
<dbReference type="PANTHER" id="PTHR24373">
    <property type="entry name" value="SLIT RELATED LEUCINE-RICH REPEAT NEURONAL PROTEIN"/>
    <property type="match status" value="1"/>
</dbReference>
<proteinExistence type="predicted"/>
<dbReference type="Pfam" id="PF13855">
    <property type="entry name" value="LRR_8"/>
    <property type="match status" value="1"/>
</dbReference>
<feature type="compositionally biased region" description="Basic and acidic residues" evidence="4">
    <location>
        <begin position="352"/>
        <end position="370"/>
    </location>
</feature>
<organism evidence="6 7">
    <name type="scientific">Aedes albopictus</name>
    <name type="common">Asian tiger mosquito</name>
    <name type="synonym">Stegomyia albopicta</name>
    <dbReference type="NCBI Taxonomy" id="7160"/>
    <lineage>
        <taxon>Eukaryota</taxon>
        <taxon>Metazoa</taxon>
        <taxon>Ecdysozoa</taxon>
        <taxon>Arthropoda</taxon>
        <taxon>Hexapoda</taxon>
        <taxon>Insecta</taxon>
        <taxon>Pterygota</taxon>
        <taxon>Neoptera</taxon>
        <taxon>Endopterygota</taxon>
        <taxon>Diptera</taxon>
        <taxon>Nematocera</taxon>
        <taxon>Culicoidea</taxon>
        <taxon>Culicidae</taxon>
        <taxon>Culicinae</taxon>
        <taxon>Aedini</taxon>
        <taxon>Aedes</taxon>
        <taxon>Stegomyia</taxon>
    </lineage>
</organism>
<dbReference type="InterPro" id="IPR032675">
    <property type="entry name" value="LRR_dom_sf"/>
</dbReference>
<dbReference type="InterPro" id="IPR001611">
    <property type="entry name" value="Leu-rich_rpt"/>
</dbReference>
<dbReference type="PRINTS" id="PR00019">
    <property type="entry name" value="LEURICHRPT"/>
</dbReference>
<feature type="region of interest" description="Disordered" evidence="4">
    <location>
        <begin position="327"/>
        <end position="370"/>
    </location>
</feature>
<keyword evidence="7" id="KW-1185">Reference proteome</keyword>
<dbReference type="EnsemblMetazoa" id="AALFPA23_006325.R8206">
    <property type="protein sequence ID" value="AALFPA23_006325.P8206"/>
    <property type="gene ID" value="AALFPA23_006325"/>
</dbReference>
<sequence length="370" mass="42185">MLMTRPMMLTGKRVLLALGALVTLTLSYANGFATLPSDMTKRCTLERYQKMIGYNCADLKLKEIPQNLKSGLLILDLSFNRIRDLNTHSFGRYTEVKYLYLFENMIQNIEEGTFSGLVNLEALDLSNNALTTIPLELFRLPLLRNLYVAYNNLANLEDDLLVLEKPIRAPLQILSLAECWLRRLPNFGILPDLWQLNISSNPMTDLTIDQFSPMCNLRSLDLNATKIPPCSCQLITAELSTRRTVIYNNHPSCFAESTSCLQDSPTTSPPTKTEEYQQCMDVRNTRKLDTEAKSTWFKISLGVVACIALFLIILCYFHRRNARNLKENRKKQNMSKNVTPIHRIKVPPSDDDPPKVVENGNRDKLITDCD</sequence>
<dbReference type="RefSeq" id="XP_062708175.1">
    <property type="nucleotide sequence ID" value="XM_062852191.1"/>
</dbReference>
<reference evidence="6" key="2">
    <citation type="submission" date="2025-05" db="UniProtKB">
        <authorList>
            <consortium name="EnsemblMetazoa"/>
        </authorList>
    </citation>
    <scope>IDENTIFICATION</scope>
    <source>
        <strain evidence="6">Foshan</strain>
    </source>
</reference>
<reference evidence="7" key="1">
    <citation type="journal article" date="2015" name="Proc. Natl. Acad. Sci. U.S.A.">
        <title>Genome sequence of the Asian Tiger mosquito, Aedes albopictus, reveals insights into its biology, genetics, and evolution.</title>
        <authorList>
            <person name="Chen X.G."/>
            <person name="Jiang X."/>
            <person name="Gu J."/>
            <person name="Xu M."/>
            <person name="Wu Y."/>
            <person name="Deng Y."/>
            <person name="Zhang C."/>
            <person name="Bonizzoni M."/>
            <person name="Dermauw W."/>
            <person name="Vontas J."/>
            <person name="Armbruster P."/>
            <person name="Huang X."/>
            <person name="Yang Y."/>
            <person name="Zhang H."/>
            <person name="He W."/>
            <person name="Peng H."/>
            <person name="Liu Y."/>
            <person name="Wu K."/>
            <person name="Chen J."/>
            <person name="Lirakis M."/>
            <person name="Topalis P."/>
            <person name="Van Leeuwen T."/>
            <person name="Hall A.B."/>
            <person name="Jiang X."/>
            <person name="Thorpe C."/>
            <person name="Mueller R.L."/>
            <person name="Sun C."/>
            <person name="Waterhouse R.M."/>
            <person name="Yan G."/>
            <person name="Tu Z.J."/>
            <person name="Fang X."/>
            <person name="James A.A."/>
        </authorList>
    </citation>
    <scope>NUCLEOTIDE SEQUENCE [LARGE SCALE GENOMIC DNA]</scope>
    <source>
        <strain evidence="7">Foshan</strain>
    </source>
</reference>
<name>A0ABM1Y6V6_AEDAL</name>
<accession>A0ABM1Y6V6</accession>
<keyword evidence="5" id="KW-0472">Membrane</keyword>
<keyword evidence="2" id="KW-0732">Signal</keyword>
<keyword evidence="1" id="KW-0433">Leucine-rich repeat</keyword>
<evidence type="ECO:0000256" key="5">
    <source>
        <dbReference type="SAM" id="Phobius"/>
    </source>
</evidence>
<dbReference type="EnsemblMetazoa" id="AALFPA23_006325.R8205">
    <property type="protein sequence ID" value="AALFPA23_006325.P8205"/>
    <property type="gene ID" value="AALFPA23_006325"/>
</dbReference>
<keyword evidence="3" id="KW-0677">Repeat</keyword>
<dbReference type="RefSeq" id="XP_062708174.1">
    <property type="nucleotide sequence ID" value="XM_062852190.1"/>
</dbReference>
<dbReference type="SUPFAM" id="SSF52058">
    <property type="entry name" value="L domain-like"/>
    <property type="match status" value="1"/>
</dbReference>
<dbReference type="InterPro" id="IPR003591">
    <property type="entry name" value="Leu-rich_rpt_typical-subtyp"/>
</dbReference>
<evidence type="ECO:0000256" key="4">
    <source>
        <dbReference type="SAM" id="MobiDB-lite"/>
    </source>
</evidence>
<dbReference type="PROSITE" id="PS51450">
    <property type="entry name" value="LRR"/>
    <property type="match status" value="1"/>
</dbReference>
<feature type="transmembrane region" description="Helical" evidence="5">
    <location>
        <begin position="296"/>
        <end position="317"/>
    </location>
</feature>
<dbReference type="PANTHER" id="PTHR24373:SF275">
    <property type="entry name" value="TIR DOMAIN-CONTAINING PROTEIN"/>
    <property type="match status" value="1"/>
</dbReference>
<dbReference type="Proteomes" id="UP000069940">
    <property type="component" value="Unassembled WGS sequence"/>
</dbReference>
<dbReference type="SMART" id="SM00369">
    <property type="entry name" value="LRR_TYP"/>
    <property type="match status" value="6"/>
</dbReference>
<evidence type="ECO:0000313" key="7">
    <source>
        <dbReference type="Proteomes" id="UP000069940"/>
    </source>
</evidence>
<evidence type="ECO:0000256" key="3">
    <source>
        <dbReference type="ARBA" id="ARBA00022737"/>
    </source>
</evidence>
<dbReference type="InterPro" id="IPR050328">
    <property type="entry name" value="Dev_Immune_Receptor"/>
</dbReference>
<evidence type="ECO:0000256" key="2">
    <source>
        <dbReference type="ARBA" id="ARBA00022729"/>
    </source>
</evidence>
<evidence type="ECO:0000313" key="6">
    <source>
        <dbReference type="EnsemblMetazoa" id="AALFPA23_006325.P8206"/>
    </source>
</evidence>
<dbReference type="GeneID" id="115270173"/>
<evidence type="ECO:0000256" key="1">
    <source>
        <dbReference type="ARBA" id="ARBA00022614"/>
    </source>
</evidence>